<evidence type="ECO:0000259" key="5">
    <source>
        <dbReference type="PROSITE" id="PS51918"/>
    </source>
</evidence>
<dbReference type="AlphaFoldDB" id="D7EB51"/>
<organism evidence="6 7">
    <name type="scientific">Methanohalobium evestigatum (strain ATCC BAA-1072 / DSM 3721 / NBRC 107634 / OCM 161 / Z-7303)</name>
    <dbReference type="NCBI Taxonomy" id="644295"/>
    <lineage>
        <taxon>Archaea</taxon>
        <taxon>Methanobacteriati</taxon>
        <taxon>Methanobacteriota</taxon>
        <taxon>Stenosarchaea group</taxon>
        <taxon>Methanomicrobia</taxon>
        <taxon>Methanosarcinales</taxon>
        <taxon>Methanosarcinaceae</taxon>
        <taxon>Methanohalobium</taxon>
    </lineage>
</organism>
<evidence type="ECO:0000313" key="6">
    <source>
        <dbReference type="EMBL" id="ADI74568.1"/>
    </source>
</evidence>
<gene>
    <name evidence="6" type="ordered locus">Metev_1730</name>
</gene>
<evidence type="ECO:0000256" key="2">
    <source>
        <dbReference type="ARBA" id="ARBA00022723"/>
    </source>
</evidence>
<dbReference type="Proteomes" id="UP000000391">
    <property type="component" value="Chromosome"/>
</dbReference>
<dbReference type="OrthoDB" id="30736at2157"/>
<dbReference type="InterPro" id="IPR023885">
    <property type="entry name" value="4Fe4S-binding_SPASM_dom"/>
</dbReference>
<keyword evidence="3" id="KW-0408">Iron</keyword>
<evidence type="ECO:0000256" key="4">
    <source>
        <dbReference type="ARBA" id="ARBA00023014"/>
    </source>
</evidence>
<dbReference type="PROSITE" id="PS51918">
    <property type="entry name" value="RADICAL_SAM"/>
    <property type="match status" value="1"/>
</dbReference>
<sequence>MKYTLYKNPFFKVYAVVDNGYVKIKTDGVASPVLRPFVSNMLEYFDGVKPAKVENDYLIFSTWIPPIPSKPFSRLVSSQINARIGRYTPEQITISITEQCPNNCVHCALPDTNNKKSLEPDTVKDIIDQCLDMGSTFVIFDGGEPLVYDGLENLVSYVDSTRAISGLFTSGVGLNRQKAEDLKKAGLDMLTVSLDSAKEYNHDMMRGREGVFKEAMSAIKNSLDAGLLVNMYVVLTKRNIDELYDFYELAYEMGVHELSFFEVVPTGRWIDHEAETLSHMDYERFDRFVKYANSIKGPRIFSVPHILEMTGCFAGKKWLHFTPEGDVYPCACMPLSYGNIYKNTIKELWGRIQKETVFDADYCLMRDSEFRENYLGILEPKK</sequence>
<keyword evidence="1" id="KW-0949">S-adenosyl-L-methionine</keyword>
<dbReference type="KEGG" id="mev:Metev_1730"/>
<feature type="domain" description="Radical SAM core" evidence="5">
    <location>
        <begin position="86"/>
        <end position="299"/>
    </location>
</feature>
<evidence type="ECO:0000256" key="3">
    <source>
        <dbReference type="ARBA" id="ARBA00023004"/>
    </source>
</evidence>
<dbReference type="Gene3D" id="3.20.20.70">
    <property type="entry name" value="Aldolase class I"/>
    <property type="match status" value="1"/>
</dbReference>
<accession>D7EB51</accession>
<protein>
    <submittedName>
        <fullName evidence="6">Radical SAM domain protein</fullName>
    </submittedName>
</protein>
<dbReference type="GO" id="GO:0006783">
    <property type="term" value="P:heme biosynthetic process"/>
    <property type="evidence" value="ECO:0007669"/>
    <property type="project" value="TreeGrafter"/>
</dbReference>
<dbReference type="SMART" id="SM00729">
    <property type="entry name" value="Elp3"/>
    <property type="match status" value="1"/>
</dbReference>
<dbReference type="InterPro" id="IPR013785">
    <property type="entry name" value="Aldolase_TIM"/>
</dbReference>
<dbReference type="InterPro" id="IPR006638">
    <property type="entry name" value="Elp3/MiaA/NifB-like_rSAM"/>
</dbReference>
<evidence type="ECO:0000256" key="1">
    <source>
        <dbReference type="ARBA" id="ARBA00022691"/>
    </source>
</evidence>
<dbReference type="RefSeq" id="WP_013195133.1">
    <property type="nucleotide sequence ID" value="NC_014253.1"/>
</dbReference>
<reference evidence="6 7" key="1">
    <citation type="submission" date="2010-06" db="EMBL/GenBank/DDBJ databases">
        <title>Complete sequence chromosome of Methanohalobium evestigatum Z-7303.</title>
        <authorList>
            <consortium name="US DOE Joint Genome Institute"/>
            <person name="Lucas S."/>
            <person name="Copeland A."/>
            <person name="Lapidus A."/>
            <person name="Cheng J.-F."/>
            <person name="Bruce D."/>
            <person name="Goodwin L."/>
            <person name="Pitluck S."/>
            <person name="Saunders E."/>
            <person name="Detter J.C."/>
            <person name="Han C."/>
            <person name="Tapia R."/>
            <person name="Land M."/>
            <person name="Hauser L."/>
            <person name="Kyrpides N."/>
            <person name="Mikhailova N."/>
            <person name="Sieprawska-Lupa M."/>
            <person name="Whitman W.B."/>
            <person name="Anderson I."/>
            <person name="Woyke T."/>
        </authorList>
    </citation>
    <scope>NUCLEOTIDE SEQUENCE [LARGE SCALE GENOMIC DNA]</scope>
    <source>
        <strain evidence="7">ATCC BAA-1072 / DSM 3721 / NBRC 107634 / OCM 161 / Z-7303</strain>
    </source>
</reference>
<dbReference type="SUPFAM" id="SSF102114">
    <property type="entry name" value="Radical SAM enzymes"/>
    <property type="match status" value="1"/>
</dbReference>
<dbReference type="GeneID" id="9347375"/>
<dbReference type="InterPro" id="IPR058240">
    <property type="entry name" value="rSAM_sf"/>
</dbReference>
<dbReference type="InterPro" id="IPR007197">
    <property type="entry name" value="rSAM"/>
</dbReference>
<evidence type="ECO:0000313" key="7">
    <source>
        <dbReference type="Proteomes" id="UP000000391"/>
    </source>
</evidence>
<dbReference type="PANTHER" id="PTHR11228:SF7">
    <property type="entry name" value="PQQA PEPTIDE CYCLASE"/>
    <property type="match status" value="1"/>
</dbReference>
<dbReference type="EMBL" id="CP002069">
    <property type="protein sequence ID" value="ADI74568.1"/>
    <property type="molecule type" value="Genomic_DNA"/>
</dbReference>
<dbReference type="STRING" id="644295.Metev_1730"/>
<keyword evidence="4" id="KW-0411">Iron-sulfur</keyword>
<dbReference type="Pfam" id="PF13186">
    <property type="entry name" value="SPASM"/>
    <property type="match status" value="1"/>
</dbReference>
<keyword evidence="7" id="KW-1185">Reference proteome</keyword>
<dbReference type="GO" id="GO:0003824">
    <property type="term" value="F:catalytic activity"/>
    <property type="evidence" value="ECO:0007669"/>
    <property type="project" value="InterPro"/>
</dbReference>
<dbReference type="GO" id="GO:0051536">
    <property type="term" value="F:iron-sulfur cluster binding"/>
    <property type="evidence" value="ECO:0007669"/>
    <property type="project" value="UniProtKB-KW"/>
</dbReference>
<keyword evidence="2" id="KW-0479">Metal-binding</keyword>
<proteinExistence type="predicted"/>
<dbReference type="SFLD" id="SFLDS00029">
    <property type="entry name" value="Radical_SAM"/>
    <property type="match status" value="1"/>
</dbReference>
<dbReference type="SFLD" id="SFLDG01067">
    <property type="entry name" value="SPASM/twitch_domain_containing"/>
    <property type="match status" value="1"/>
</dbReference>
<dbReference type="HOGENOM" id="CLU_043914_0_0_2"/>
<dbReference type="PANTHER" id="PTHR11228">
    <property type="entry name" value="RADICAL SAM DOMAIN PROTEIN"/>
    <property type="match status" value="1"/>
</dbReference>
<name>D7EB51_METEZ</name>
<dbReference type="CDD" id="cd01335">
    <property type="entry name" value="Radical_SAM"/>
    <property type="match status" value="1"/>
</dbReference>
<dbReference type="GO" id="GO:0046872">
    <property type="term" value="F:metal ion binding"/>
    <property type="evidence" value="ECO:0007669"/>
    <property type="project" value="UniProtKB-KW"/>
</dbReference>
<dbReference type="Pfam" id="PF04055">
    <property type="entry name" value="Radical_SAM"/>
    <property type="match status" value="1"/>
</dbReference>
<dbReference type="SFLD" id="SFLDG01386">
    <property type="entry name" value="main_SPASM_domain-containing"/>
    <property type="match status" value="1"/>
</dbReference>
<dbReference type="InterPro" id="IPR050377">
    <property type="entry name" value="Radical_SAM_PqqE_MftC-like"/>
</dbReference>